<dbReference type="Pfam" id="PF03929">
    <property type="entry name" value="PepSY_TM"/>
    <property type="match status" value="1"/>
</dbReference>
<dbReference type="InterPro" id="IPR005625">
    <property type="entry name" value="PepSY-ass_TM"/>
</dbReference>
<protein>
    <submittedName>
        <fullName evidence="2">PepSY domain-containing protein</fullName>
    </submittedName>
</protein>
<dbReference type="EMBL" id="VZON01000002">
    <property type="protein sequence ID" value="KAB0613778.1"/>
    <property type="molecule type" value="Genomic_DNA"/>
</dbReference>
<feature type="transmembrane region" description="Helical" evidence="1">
    <location>
        <begin position="161"/>
        <end position="181"/>
    </location>
</feature>
<dbReference type="PANTHER" id="PTHR34219">
    <property type="entry name" value="IRON-REGULATED INNER MEMBRANE PROTEIN-RELATED"/>
    <property type="match status" value="1"/>
</dbReference>
<proteinExistence type="predicted"/>
<feature type="transmembrane region" description="Helical" evidence="1">
    <location>
        <begin position="202"/>
        <end position="229"/>
    </location>
</feature>
<reference evidence="2 3" key="1">
    <citation type="submission" date="2019-09" db="EMBL/GenBank/DDBJ databases">
        <title>Draft genome sequences of 48 bacterial type strains from the CCUG.</title>
        <authorList>
            <person name="Tunovic T."/>
            <person name="Pineiro-Iglesias B."/>
            <person name="Unosson C."/>
            <person name="Inganas E."/>
            <person name="Ohlen M."/>
            <person name="Cardew S."/>
            <person name="Jensie-Markopoulos S."/>
            <person name="Salva-Serra F."/>
            <person name="Jaen-Luchoro D."/>
            <person name="Karlsson R."/>
            <person name="Svensson-Stadler L."/>
            <person name="Chun J."/>
            <person name="Moore E."/>
        </authorList>
    </citation>
    <scope>NUCLEOTIDE SEQUENCE [LARGE SCALE GENOMIC DNA]</scope>
    <source>
        <strain evidence="2 3">CCUG 34538</strain>
    </source>
</reference>
<sequence length="384" mass="44566">MKSLTLSNYGFIKGGTLFFKKKKYIFNLHLILGFIIFIPLILVALSGSLISYDKQIANLINKVMLKDTKSEILNPDFENLILNFRDKNPNLEIISVKFDERNQKFYTIQALKEKENLTLFVSDKGEILGQDYGNKFNRFVRQLHRWLLFSEFDLQKLGKNIVALTTIGFMVLVISGFYIYFPHLKYSTIKAFSINFHAKKQMIFYKFHAVFGVIFGLIFLFICLTGLYWSYEWINNLVNRAFGVPNSETRMAHKKEVNIIENSFAKDDFTIVLSKFKEHFRDYNKSLSITQTKEGIYTFAYEDGGIKKLAQITTDGGFKEVNSAMQMSERKKVSMTILALHSGRFFGNIGEFIFCVVSFFGALIAMSGIFMTYFRLKPKFRHKD</sequence>
<accession>A0AAV6EJH9</accession>
<organism evidence="2 3">
    <name type="scientific">Campylobacter hyointestinalis subsp. lawsonii</name>
    <dbReference type="NCBI Taxonomy" id="91353"/>
    <lineage>
        <taxon>Bacteria</taxon>
        <taxon>Pseudomonadati</taxon>
        <taxon>Campylobacterota</taxon>
        <taxon>Epsilonproteobacteria</taxon>
        <taxon>Campylobacterales</taxon>
        <taxon>Campylobacteraceae</taxon>
        <taxon>Campylobacter</taxon>
    </lineage>
</organism>
<evidence type="ECO:0000313" key="2">
    <source>
        <dbReference type="EMBL" id="KAB0613778.1"/>
    </source>
</evidence>
<feature type="transmembrane region" description="Helical" evidence="1">
    <location>
        <begin position="30"/>
        <end position="52"/>
    </location>
</feature>
<dbReference type="Gene3D" id="1.20.950.20">
    <property type="entry name" value="Transmembrane di-heme cytochromes, Chain C"/>
    <property type="match status" value="1"/>
</dbReference>
<comment type="caution">
    <text evidence="2">The sequence shown here is derived from an EMBL/GenBank/DDBJ whole genome shotgun (WGS) entry which is preliminary data.</text>
</comment>
<dbReference type="Proteomes" id="UP000423641">
    <property type="component" value="Unassembled WGS sequence"/>
</dbReference>
<evidence type="ECO:0000313" key="3">
    <source>
        <dbReference type="Proteomes" id="UP000423641"/>
    </source>
</evidence>
<keyword evidence="1" id="KW-1133">Transmembrane helix</keyword>
<dbReference type="AlphaFoldDB" id="A0AAV6EJH9"/>
<keyword evidence="1" id="KW-0812">Transmembrane</keyword>
<name>A0AAV6EJH9_CAMHY</name>
<evidence type="ECO:0000256" key="1">
    <source>
        <dbReference type="SAM" id="Phobius"/>
    </source>
</evidence>
<gene>
    <name evidence="2" type="ORF">F7P66_03675</name>
</gene>
<feature type="transmembrane region" description="Helical" evidence="1">
    <location>
        <begin position="349"/>
        <end position="374"/>
    </location>
</feature>
<keyword evidence="1" id="KW-0472">Membrane</keyword>